<protein>
    <submittedName>
        <fullName evidence="2">Uncharacterized protein</fullName>
    </submittedName>
</protein>
<evidence type="ECO:0000313" key="2">
    <source>
        <dbReference type="EMBL" id="KAK5905916.1"/>
    </source>
</evidence>
<name>A0AAN8H836_CHAGU</name>
<gene>
    <name evidence="2" type="ORF">CgunFtcFv8_001829</name>
</gene>
<dbReference type="AlphaFoldDB" id="A0AAN8H836"/>
<feature type="compositionally biased region" description="Basic residues" evidence="1">
    <location>
        <begin position="168"/>
        <end position="177"/>
    </location>
</feature>
<dbReference type="Proteomes" id="UP001331515">
    <property type="component" value="Unassembled WGS sequence"/>
</dbReference>
<dbReference type="PANTHER" id="PTHR46704">
    <property type="entry name" value="CXC DOMAIN-CONTAINING PROTEIN-RELATED"/>
    <property type="match status" value="1"/>
</dbReference>
<sequence>MEGLEDEGESAFYNPIKKNLASFFKQEQAKDISKEKVLKDDCQLFSRLFISCQNRQCNLQEFFKHENQSHPASLSDSGKLHTCQKSQLVEILEVQVNIPDTEPNGDAIIIDGSALINALPPRTSKTFDDYAKEDIIPKVESYGARYKRVDVVFDVYKKSSLKSETRSKRGQGIRRRVTGTSKTPGNWQSFLRDASNKTELFHFLAEKMCEAETTSTVIVTKGEEAISNTGKLLDAVSPCSHEEADSRIFVHARDATTDGSKSIIIKANDTDVLVIAISVLPSLQELGLEKMWIAFGQGAKMRWIPVHEVVSAIGLEKARGIPYFHAFTGCDVVSAFRGKGKKSAWQTWNVFNDVSETFTNLSQHPTLICDLDLQKLERFVVLMYDRSSATTGVDEARLDLFARKQRPYNSIPPTQAALREHAKRAAYQAGIIWGQATISNPDTSSPAEWGWTQKGMADMLDNTTPYCSELSGTDEVFL</sequence>
<reference evidence="2 3" key="1">
    <citation type="journal article" date="2023" name="Mol. Biol. Evol.">
        <title>Genomics of Secondarily Temperate Adaptation in the Only Non-Antarctic Icefish.</title>
        <authorList>
            <person name="Rivera-Colon A.G."/>
            <person name="Rayamajhi N."/>
            <person name="Minhas B.F."/>
            <person name="Madrigal G."/>
            <person name="Bilyk K.T."/>
            <person name="Yoon V."/>
            <person name="Hune M."/>
            <person name="Gregory S."/>
            <person name="Cheng C.H.C."/>
            <person name="Catchen J.M."/>
        </authorList>
    </citation>
    <scope>NUCLEOTIDE SEQUENCE [LARGE SCALE GENOMIC DNA]</scope>
    <source>
        <tissue evidence="2">White muscle</tissue>
    </source>
</reference>
<feature type="region of interest" description="Disordered" evidence="1">
    <location>
        <begin position="164"/>
        <end position="185"/>
    </location>
</feature>
<dbReference type="PANTHER" id="PTHR46704:SF1">
    <property type="entry name" value="TELOMERE LENGTH REGULATION PROTEIN TEL2 HOMOLOG"/>
    <property type="match status" value="1"/>
</dbReference>
<evidence type="ECO:0000313" key="3">
    <source>
        <dbReference type="Proteomes" id="UP001331515"/>
    </source>
</evidence>
<dbReference type="EMBL" id="JAURVH010001530">
    <property type="protein sequence ID" value="KAK5905916.1"/>
    <property type="molecule type" value="Genomic_DNA"/>
</dbReference>
<organism evidence="2 3">
    <name type="scientific">Champsocephalus gunnari</name>
    <name type="common">Mackerel icefish</name>
    <dbReference type="NCBI Taxonomy" id="52237"/>
    <lineage>
        <taxon>Eukaryota</taxon>
        <taxon>Metazoa</taxon>
        <taxon>Chordata</taxon>
        <taxon>Craniata</taxon>
        <taxon>Vertebrata</taxon>
        <taxon>Euteleostomi</taxon>
        <taxon>Actinopterygii</taxon>
        <taxon>Neopterygii</taxon>
        <taxon>Teleostei</taxon>
        <taxon>Neoteleostei</taxon>
        <taxon>Acanthomorphata</taxon>
        <taxon>Eupercaria</taxon>
        <taxon>Perciformes</taxon>
        <taxon>Notothenioidei</taxon>
        <taxon>Channichthyidae</taxon>
        <taxon>Champsocephalus</taxon>
    </lineage>
</organism>
<comment type="caution">
    <text evidence="2">The sequence shown here is derived from an EMBL/GenBank/DDBJ whole genome shotgun (WGS) entry which is preliminary data.</text>
</comment>
<keyword evidence="3" id="KW-1185">Reference proteome</keyword>
<proteinExistence type="predicted"/>
<accession>A0AAN8H836</accession>
<evidence type="ECO:0000256" key="1">
    <source>
        <dbReference type="SAM" id="MobiDB-lite"/>
    </source>
</evidence>